<reference evidence="4" key="1">
    <citation type="submission" date="2017-01" db="EMBL/GenBank/DDBJ databases">
        <authorList>
            <person name="Varghese N."/>
            <person name="Submissions S."/>
        </authorList>
    </citation>
    <scope>NUCLEOTIDE SEQUENCE [LARGE SCALE GENOMIC DNA]</scope>
    <source>
        <strain evidence="4">DSM 16176</strain>
    </source>
</reference>
<protein>
    <submittedName>
        <fullName evidence="3">Helix-turn-helix</fullName>
    </submittedName>
</protein>
<dbReference type="EMBL" id="FTOO01000006">
    <property type="protein sequence ID" value="SIS89151.1"/>
    <property type="molecule type" value="Genomic_DNA"/>
</dbReference>
<dbReference type="AlphaFoldDB" id="A0A1N7MT71"/>
<dbReference type="PROSITE" id="PS50943">
    <property type="entry name" value="HTH_CROC1"/>
    <property type="match status" value="1"/>
</dbReference>
<dbReference type="Gene3D" id="1.10.260.40">
    <property type="entry name" value="lambda repressor-like DNA-binding domains"/>
    <property type="match status" value="1"/>
</dbReference>
<name>A0A1N7MT71_9BACL</name>
<sequence>MNTGVLRDARRRKGLKQRELAEAIGVHVRVVQSWEYGTKTPSLKNLVKLADVLELDLNELAGRN</sequence>
<evidence type="ECO:0000259" key="2">
    <source>
        <dbReference type="PROSITE" id="PS50943"/>
    </source>
</evidence>
<keyword evidence="4" id="KW-1185">Reference proteome</keyword>
<dbReference type="InterPro" id="IPR010982">
    <property type="entry name" value="Lambda_DNA-bd_dom_sf"/>
</dbReference>
<keyword evidence="1" id="KW-0238">DNA-binding</keyword>
<dbReference type="InterPro" id="IPR001387">
    <property type="entry name" value="Cro/C1-type_HTH"/>
</dbReference>
<dbReference type="RefSeq" id="WP_076346985.1">
    <property type="nucleotide sequence ID" value="NZ_FTOO01000006.1"/>
</dbReference>
<dbReference type="PANTHER" id="PTHR46558">
    <property type="entry name" value="TRACRIPTIONAL REGULATORY PROTEIN-RELATED-RELATED"/>
    <property type="match status" value="1"/>
</dbReference>
<evidence type="ECO:0000256" key="1">
    <source>
        <dbReference type="ARBA" id="ARBA00023125"/>
    </source>
</evidence>
<dbReference type="Pfam" id="PF01381">
    <property type="entry name" value="HTH_3"/>
    <property type="match status" value="1"/>
</dbReference>
<dbReference type="SUPFAM" id="SSF47413">
    <property type="entry name" value="lambda repressor-like DNA-binding domains"/>
    <property type="match status" value="1"/>
</dbReference>
<dbReference type="PANTHER" id="PTHR46558:SF11">
    <property type="entry name" value="HTH-TYPE TRANSCRIPTIONAL REGULATOR XRE"/>
    <property type="match status" value="1"/>
</dbReference>
<dbReference type="SMART" id="SM00530">
    <property type="entry name" value="HTH_XRE"/>
    <property type="match status" value="1"/>
</dbReference>
<proteinExistence type="predicted"/>
<dbReference type="GO" id="GO:0003677">
    <property type="term" value="F:DNA binding"/>
    <property type="evidence" value="ECO:0007669"/>
    <property type="project" value="UniProtKB-KW"/>
</dbReference>
<evidence type="ECO:0000313" key="4">
    <source>
        <dbReference type="Proteomes" id="UP000186156"/>
    </source>
</evidence>
<dbReference type="Proteomes" id="UP000186156">
    <property type="component" value="Unassembled WGS sequence"/>
</dbReference>
<evidence type="ECO:0000313" key="3">
    <source>
        <dbReference type="EMBL" id="SIS89151.1"/>
    </source>
</evidence>
<gene>
    <name evidence="3" type="ORF">SAMN05421799_10683</name>
</gene>
<dbReference type="CDD" id="cd00093">
    <property type="entry name" value="HTH_XRE"/>
    <property type="match status" value="1"/>
</dbReference>
<dbReference type="STRING" id="252246.SAMN05421799_10683"/>
<accession>A0A1N7MT71</accession>
<organism evidence="3 4">
    <name type="scientific">Alicyclobacillus vulcanalis</name>
    <dbReference type="NCBI Taxonomy" id="252246"/>
    <lineage>
        <taxon>Bacteria</taxon>
        <taxon>Bacillati</taxon>
        <taxon>Bacillota</taxon>
        <taxon>Bacilli</taxon>
        <taxon>Bacillales</taxon>
        <taxon>Alicyclobacillaceae</taxon>
        <taxon>Alicyclobacillus</taxon>
    </lineage>
</organism>
<feature type="domain" description="HTH cro/C1-type" evidence="2">
    <location>
        <begin position="6"/>
        <end position="60"/>
    </location>
</feature>
<dbReference type="OrthoDB" id="9801008at2"/>